<keyword evidence="2" id="KW-1185">Reference proteome</keyword>
<reference evidence="1 2" key="1">
    <citation type="submission" date="2020-08" db="EMBL/GenBank/DDBJ databases">
        <title>Genomic Encyclopedia of Type Strains, Phase IV (KMG-IV): sequencing the most valuable type-strain genomes for metagenomic binning, comparative biology and taxonomic classification.</title>
        <authorList>
            <person name="Goeker M."/>
        </authorList>
    </citation>
    <scope>NUCLEOTIDE SEQUENCE [LARGE SCALE GENOMIC DNA]</scope>
    <source>
        <strain evidence="1 2">DSM 26189</strain>
    </source>
</reference>
<sequence>MSATSDFYIARAAQSGREAQETDLVNVRERCLRAQAAWQILANRVLKSEADRRTQAAEKAARDASL</sequence>
<evidence type="ECO:0000313" key="2">
    <source>
        <dbReference type="Proteomes" id="UP000571950"/>
    </source>
</evidence>
<comment type="caution">
    <text evidence="1">The sequence shown here is derived from an EMBL/GenBank/DDBJ whole genome shotgun (WGS) entry which is preliminary data.</text>
</comment>
<dbReference type="AlphaFoldDB" id="A0A7W6BN82"/>
<proteinExistence type="predicted"/>
<accession>A0A7W6BN82</accession>
<dbReference type="EMBL" id="JACIDT010000008">
    <property type="protein sequence ID" value="MBB3926707.1"/>
    <property type="molecule type" value="Genomic_DNA"/>
</dbReference>
<protein>
    <submittedName>
        <fullName evidence="1">Uncharacterized protein</fullName>
    </submittedName>
</protein>
<evidence type="ECO:0000313" key="1">
    <source>
        <dbReference type="EMBL" id="MBB3926707.1"/>
    </source>
</evidence>
<gene>
    <name evidence="1" type="ORF">GGR43_002430</name>
</gene>
<organism evidence="1 2">
    <name type="scientific">Sphingobium jiangsuense</name>
    <dbReference type="NCBI Taxonomy" id="870476"/>
    <lineage>
        <taxon>Bacteria</taxon>
        <taxon>Pseudomonadati</taxon>
        <taxon>Pseudomonadota</taxon>
        <taxon>Alphaproteobacteria</taxon>
        <taxon>Sphingomonadales</taxon>
        <taxon>Sphingomonadaceae</taxon>
        <taxon>Sphingobium</taxon>
    </lineage>
</organism>
<dbReference type="Proteomes" id="UP000571950">
    <property type="component" value="Unassembled WGS sequence"/>
</dbReference>
<dbReference type="RefSeq" id="WP_188072221.1">
    <property type="nucleotide sequence ID" value="NZ_BSPS01000114.1"/>
</dbReference>
<name>A0A7W6BN82_9SPHN</name>